<dbReference type="EMBL" id="QVTE01000010">
    <property type="protein sequence ID" value="RFU70837.1"/>
    <property type="molecule type" value="Genomic_DNA"/>
</dbReference>
<dbReference type="SUPFAM" id="SSF55729">
    <property type="entry name" value="Acyl-CoA N-acyltransferases (Nat)"/>
    <property type="match status" value="1"/>
</dbReference>
<dbReference type="InterPro" id="IPR016181">
    <property type="entry name" value="Acyl_CoA_acyltransferase"/>
</dbReference>
<reference evidence="1 2" key="1">
    <citation type="submission" date="2018-08" db="EMBL/GenBank/DDBJ databases">
        <title>Bacillus chawlae sp. nov., Bacillus glennii sp. nov., and Bacillus saganii sp. nov. Isolated from the Vehicle Assembly Building at Kennedy Space Center where the Viking Spacecraft were Assembled.</title>
        <authorList>
            <person name="Seuylemezian A."/>
            <person name="Vaishampayan P."/>
        </authorList>
    </citation>
    <scope>NUCLEOTIDE SEQUENCE [LARGE SCALE GENOMIC DNA]</scope>
    <source>
        <strain evidence="1 2">V47-23a</strain>
    </source>
</reference>
<evidence type="ECO:0000313" key="2">
    <source>
        <dbReference type="Proteomes" id="UP000264541"/>
    </source>
</evidence>
<dbReference type="Proteomes" id="UP000264541">
    <property type="component" value="Unassembled WGS sequence"/>
</dbReference>
<sequence>MNVQFRGAEAGDVIELEEFYRAAKVSFTGLSENYSYYLLAEDGAGKKIAAIGIEPLRDVGLLRSFVFDRTFPVEQIPSMLQQVLLLAQVSSLKSVFLATDKESTLSLFEALGFRRVEHDELPDELLSSSHAVELAKRMTTRFMCKTFSK</sequence>
<dbReference type="RefSeq" id="WP_117325472.1">
    <property type="nucleotide sequence ID" value="NZ_QVTE01000010.1"/>
</dbReference>
<proteinExistence type="predicted"/>
<gene>
    <name evidence="1" type="ORF">D0469_04590</name>
</gene>
<dbReference type="AlphaFoldDB" id="A0A372LSF0"/>
<dbReference type="Gene3D" id="3.40.630.30">
    <property type="match status" value="1"/>
</dbReference>
<accession>A0A372LSF0</accession>
<comment type="caution">
    <text evidence="1">The sequence shown here is derived from an EMBL/GenBank/DDBJ whole genome shotgun (WGS) entry which is preliminary data.</text>
</comment>
<keyword evidence="2" id="KW-1185">Reference proteome</keyword>
<evidence type="ECO:0000313" key="1">
    <source>
        <dbReference type="EMBL" id="RFU70837.1"/>
    </source>
</evidence>
<dbReference type="OrthoDB" id="2678531at2"/>
<protein>
    <recommendedName>
        <fullName evidence="3">N-acetyltransferase domain-containing protein</fullName>
    </recommendedName>
</protein>
<evidence type="ECO:0008006" key="3">
    <source>
        <dbReference type="Google" id="ProtNLM"/>
    </source>
</evidence>
<organism evidence="1 2">
    <name type="scientific">Peribacillus saganii</name>
    <dbReference type="NCBI Taxonomy" id="2303992"/>
    <lineage>
        <taxon>Bacteria</taxon>
        <taxon>Bacillati</taxon>
        <taxon>Bacillota</taxon>
        <taxon>Bacilli</taxon>
        <taxon>Bacillales</taxon>
        <taxon>Bacillaceae</taxon>
        <taxon>Peribacillus</taxon>
    </lineage>
</organism>
<name>A0A372LSF0_9BACI</name>